<sequence>MCVAAVWLPAPSACHAGRGFARSVDVIATVSCITLDVAEPGGPMIKLFASDLDGTLFNAFHNVDRTILDAARAIVATGAHLVLATGRTVISARDLGFEDVPIEAVGSNGSIIRDGAGEIIKTFPLDPAELEDLMRSFPHVCFDCVAPEGSYITGTREDHEAGFRRDGLVRRIVMRGMRQRRGGGGERRFSQSMGEVLAHEICKVNCRVSDDGLERELKAYLAEHSDTLVNAPFNPVMFEITQVGVNKGASVAWLAEHLGYAESEVAVYGDGGNDLVMLERFEHAYATANGSDEAKRAAGTVIGPCYLHAVPRHMLRTLRRERGRVVIE</sequence>
<dbReference type="SUPFAM" id="SSF56784">
    <property type="entry name" value="HAD-like"/>
    <property type="match status" value="1"/>
</dbReference>
<dbReference type="EMBL" id="KF176930">
    <property type="protein sequence ID" value="AGW28774.1"/>
    <property type="molecule type" value="Genomic_DNA"/>
</dbReference>
<proteinExistence type="predicted"/>
<name>U3N9P5_9BACT</name>
<dbReference type="GO" id="GO:0016791">
    <property type="term" value="F:phosphatase activity"/>
    <property type="evidence" value="ECO:0007669"/>
    <property type="project" value="UniProtKB-ARBA"/>
</dbReference>
<dbReference type="Gene3D" id="3.40.50.1000">
    <property type="entry name" value="HAD superfamily/HAD-like"/>
    <property type="match status" value="1"/>
</dbReference>
<dbReference type="Gene3D" id="3.30.1240.10">
    <property type="match status" value="1"/>
</dbReference>
<dbReference type="NCBIfam" id="TIGR01484">
    <property type="entry name" value="HAD-SF-IIB"/>
    <property type="match status" value="1"/>
</dbReference>
<dbReference type="InterPro" id="IPR023214">
    <property type="entry name" value="HAD_sf"/>
</dbReference>
<organism evidence="1">
    <name type="scientific">uncultured bacterium EB3</name>
    <dbReference type="NCBI Taxonomy" id="1348856"/>
    <lineage>
        <taxon>Bacteria</taxon>
        <taxon>environmental samples</taxon>
    </lineage>
</organism>
<reference evidence="1" key="1">
    <citation type="journal article" date="2014" name="J. Antimicrob. Chemother.">
        <title>Effects of selective digestive decontamination (SDD) on the gut resistome.</title>
        <authorList>
            <person name="Buelow E."/>
            <person name="Gonzalez T.B."/>
            <person name="Versluis D."/>
            <person name="Oostdijk E.A."/>
            <person name="Ogilvie L.A."/>
            <person name="van Mourik M.S."/>
            <person name="Oosterink E."/>
            <person name="van Passel M.W."/>
            <person name="Smidt H."/>
            <person name="D'Andrea M.M."/>
            <person name="de Been M."/>
            <person name="Jones B.V."/>
            <person name="Willems R.J."/>
            <person name="Bonten M.J."/>
            <person name="van Schaik W."/>
        </authorList>
    </citation>
    <scope>NUCLEOTIDE SEQUENCE</scope>
</reference>
<evidence type="ECO:0000313" key="1">
    <source>
        <dbReference type="EMBL" id="AGW28774.1"/>
    </source>
</evidence>
<protein>
    <submittedName>
        <fullName evidence="1">Putative hydrolase</fullName>
    </submittedName>
</protein>
<dbReference type="GO" id="GO:0005829">
    <property type="term" value="C:cytosol"/>
    <property type="evidence" value="ECO:0007669"/>
    <property type="project" value="TreeGrafter"/>
</dbReference>
<dbReference type="Pfam" id="PF08282">
    <property type="entry name" value="Hydrolase_3"/>
    <property type="match status" value="1"/>
</dbReference>
<keyword evidence="1" id="KW-0378">Hydrolase</keyword>
<dbReference type="GO" id="GO:0000287">
    <property type="term" value="F:magnesium ion binding"/>
    <property type="evidence" value="ECO:0007669"/>
    <property type="project" value="TreeGrafter"/>
</dbReference>
<dbReference type="AlphaFoldDB" id="U3N9P5"/>
<dbReference type="PANTHER" id="PTHR10000:SF8">
    <property type="entry name" value="HAD SUPERFAMILY HYDROLASE-LIKE, TYPE 3"/>
    <property type="match status" value="1"/>
</dbReference>
<dbReference type="InterPro" id="IPR036412">
    <property type="entry name" value="HAD-like_sf"/>
</dbReference>
<dbReference type="InterPro" id="IPR006379">
    <property type="entry name" value="HAD-SF_hydro_IIB"/>
</dbReference>
<accession>U3N9P5</accession>
<dbReference type="PANTHER" id="PTHR10000">
    <property type="entry name" value="PHOSPHOSERINE PHOSPHATASE"/>
    <property type="match status" value="1"/>
</dbReference>